<gene>
    <name evidence="12" type="ORF">BN1204_034890</name>
    <name evidence="11" type="ORF">NCLIV_034890</name>
</gene>
<organism evidence="11 13">
    <name type="scientific">Neospora caninum (strain Liverpool)</name>
    <dbReference type="NCBI Taxonomy" id="572307"/>
    <lineage>
        <taxon>Eukaryota</taxon>
        <taxon>Sar</taxon>
        <taxon>Alveolata</taxon>
        <taxon>Apicomplexa</taxon>
        <taxon>Conoidasida</taxon>
        <taxon>Coccidia</taxon>
        <taxon>Eucoccidiorida</taxon>
        <taxon>Eimeriorina</taxon>
        <taxon>Sarcocystidae</taxon>
        <taxon>Neospora</taxon>
    </lineage>
</organism>
<evidence type="ECO:0000313" key="12">
    <source>
        <dbReference type="EMBL" id="CEL67698.1"/>
    </source>
</evidence>
<keyword evidence="4" id="KW-0101">Branched-chain amino acid catabolism</keyword>
<dbReference type="GO" id="GO:0008442">
    <property type="term" value="F:3-hydroxyisobutyrate dehydrogenase activity"/>
    <property type="evidence" value="ECO:0007669"/>
    <property type="project" value="UniProtKB-EC"/>
</dbReference>
<reference evidence="11" key="2">
    <citation type="submission" date="2011-03" db="EMBL/GenBank/DDBJ databases">
        <title>Comparative genomics and transcriptomics of Neospora caninum and Toxoplasma gondii.</title>
        <authorList>
            <person name="Reid A.J."/>
            <person name="Sohal A."/>
            <person name="Harris D."/>
            <person name="Quail M."/>
            <person name="Sanders M."/>
            <person name="Berriman M."/>
            <person name="Wastling J.M."/>
            <person name="Pain A."/>
        </authorList>
    </citation>
    <scope>NUCLEOTIDE SEQUENCE</scope>
    <source>
        <strain evidence="11">Liverpool</strain>
    </source>
</reference>
<dbReference type="RefSeq" id="XP_003883740.1">
    <property type="nucleotide sequence ID" value="XM_003883691.1"/>
</dbReference>
<feature type="domain" description="3-hydroxyisobutyrate dehydrogenase-like NAD-binding" evidence="10">
    <location>
        <begin position="252"/>
        <end position="372"/>
    </location>
</feature>
<dbReference type="InParanoid" id="F0VIZ7"/>
<reference evidence="12" key="4">
    <citation type="journal article" date="2015" name="PLoS ONE">
        <title>Comprehensive Evaluation of Toxoplasma gondii VEG and Neospora caninum LIV Genomes with Tachyzoite Stage Transcriptome and Proteome Defines Novel Transcript Features.</title>
        <authorList>
            <person name="Ramaprasad A."/>
            <person name="Mourier T."/>
            <person name="Naeem R."/>
            <person name="Malas T.B."/>
            <person name="Moussa E."/>
            <person name="Panigrahi A."/>
            <person name="Vermont S.J."/>
            <person name="Otto T.D."/>
            <person name="Wastling J."/>
            <person name="Pain A."/>
        </authorList>
    </citation>
    <scope>NUCLEOTIDE SEQUENCE</scope>
    <source>
        <strain evidence="12">Liverpool</strain>
    </source>
</reference>
<dbReference type="SUPFAM" id="SSF51735">
    <property type="entry name" value="NAD(P)-binding Rossmann-fold domains"/>
    <property type="match status" value="1"/>
</dbReference>
<dbReference type="GO" id="GO:0050661">
    <property type="term" value="F:NADP binding"/>
    <property type="evidence" value="ECO:0007669"/>
    <property type="project" value="InterPro"/>
</dbReference>
<feature type="region of interest" description="Disordered" evidence="8">
    <location>
        <begin position="59"/>
        <end position="84"/>
    </location>
</feature>
<comment type="catalytic activity">
    <reaction evidence="7">
        <text>3-hydroxy-2-methylpropanoate + NAD(+) = 2-methyl-3-oxopropanoate + NADH + H(+)</text>
        <dbReference type="Rhea" id="RHEA:17681"/>
        <dbReference type="ChEBI" id="CHEBI:11805"/>
        <dbReference type="ChEBI" id="CHEBI:15378"/>
        <dbReference type="ChEBI" id="CHEBI:57540"/>
        <dbReference type="ChEBI" id="CHEBI:57700"/>
        <dbReference type="ChEBI" id="CHEBI:57945"/>
        <dbReference type="EC" id="1.1.1.31"/>
    </reaction>
</comment>
<keyword evidence="6" id="KW-0520">NAD</keyword>
<feature type="compositionally biased region" description="Basic and acidic residues" evidence="8">
    <location>
        <begin position="59"/>
        <end position="75"/>
    </location>
</feature>
<dbReference type="InterPro" id="IPR013328">
    <property type="entry name" value="6PGD_dom2"/>
</dbReference>
<evidence type="ECO:0000256" key="5">
    <source>
        <dbReference type="ARBA" id="ARBA00023002"/>
    </source>
</evidence>
<name>F0VIZ7_NEOCL</name>
<accession>F0VIZ7</accession>
<evidence type="ECO:0000313" key="13">
    <source>
        <dbReference type="Proteomes" id="UP000007494"/>
    </source>
</evidence>
<dbReference type="PANTHER" id="PTHR22981">
    <property type="entry name" value="3-HYDROXYISOBUTYRATE DEHYDROGENASE-RELATED"/>
    <property type="match status" value="1"/>
</dbReference>
<dbReference type="SUPFAM" id="SSF48179">
    <property type="entry name" value="6-phosphogluconate dehydrogenase C-terminal domain-like"/>
    <property type="match status" value="1"/>
</dbReference>
<comment type="similarity">
    <text evidence="2">Belongs to the HIBADH-related family. 3-hydroxyisobutyrate dehydrogenase subfamily.</text>
</comment>
<evidence type="ECO:0000256" key="4">
    <source>
        <dbReference type="ARBA" id="ARBA00022456"/>
    </source>
</evidence>
<evidence type="ECO:0000256" key="3">
    <source>
        <dbReference type="ARBA" id="ARBA00012991"/>
    </source>
</evidence>
<dbReference type="EC" id="1.1.1.31" evidence="3"/>
<evidence type="ECO:0000259" key="10">
    <source>
        <dbReference type="Pfam" id="PF14833"/>
    </source>
</evidence>
<sequence>MGLPMATLLARRGVRLCVYDPLKPRAVQYVTQFGAVPACSVEDLGCKLRESIFSSNPELRARGTEARRQQDDAKTRMQASDPLRERRHPFLAMSSEFPHPVALQNEAHPGETNEGATPTLARQSGGERSPFGLVVCMLPTGRHVGEVLFSKHGLLDALDGHACAKNVEAPGTCRALVIDCSTIGPLQAAEVAAGAERRGHHFVDAPVSGGVPAATAGTLTFMVGGSRNDVAIASPLLRLMGSRVVHCGEAVGTGQAFKVCNNLILAASMLGVAEAFRLGEALGVDLKLLNDVVNASSGRCWSAEQYNPAPGIVDGAPASRAYAGGFSVDLIVKDLVLCRDAFEAHPLTCPVTDAALTMFRSMSDKGHGHLDIGCAFRHNT</sequence>
<dbReference type="GO" id="GO:0009083">
    <property type="term" value="P:branched-chain amino acid catabolic process"/>
    <property type="evidence" value="ECO:0007669"/>
    <property type="project" value="UniProtKB-KW"/>
</dbReference>
<dbReference type="PANTHER" id="PTHR22981:SF7">
    <property type="entry name" value="3-HYDROXYISOBUTYRATE DEHYDROGENASE, MITOCHONDRIAL"/>
    <property type="match status" value="1"/>
</dbReference>
<dbReference type="Proteomes" id="UP000007494">
    <property type="component" value="Chromosome VIII"/>
</dbReference>
<evidence type="ECO:0000256" key="7">
    <source>
        <dbReference type="ARBA" id="ARBA00049197"/>
    </source>
</evidence>
<reference evidence="13" key="3">
    <citation type="journal article" date="2012" name="PLoS Pathog.">
        <title>Comparative genomics of the apicomplexan parasites Toxoplasma gondii and Neospora caninum: Coccidia differing in host range and transmission strategy.</title>
        <authorList>
            <person name="Reid A.J."/>
            <person name="Vermont S.J."/>
            <person name="Cotton J.A."/>
            <person name="Harris D."/>
            <person name="Hill-Cawthorne G.A."/>
            <person name="Konen-Waisman S."/>
            <person name="Latham S.M."/>
            <person name="Mourier T."/>
            <person name="Norton R."/>
            <person name="Quail M.A."/>
            <person name="Sanders M."/>
            <person name="Shanmugam D."/>
            <person name="Sohal A."/>
            <person name="Wasmuth J.D."/>
            <person name="Brunk B."/>
            <person name="Grigg M.E."/>
            <person name="Howard J.C."/>
            <person name="Parkinson J."/>
            <person name="Roos D.S."/>
            <person name="Trees A.J."/>
            <person name="Berriman M."/>
            <person name="Pain A."/>
            <person name="Wastling J.M."/>
        </authorList>
    </citation>
    <scope>NUCLEOTIDE SEQUENCE [LARGE SCALE GENOMIC DNA]</scope>
    <source>
        <strain evidence="13">Liverpool</strain>
    </source>
</reference>
<evidence type="ECO:0000256" key="1">
    <source>
        <dbReference type="ARBA" id="ARBA00005109"/>
    </source>
</evidence>
<evidence type="ECO:0000256" key="2">
    <source>
        <dbReference type="ARBA" id="ARBA00006013"/>
    </source>
</evidence>
<dbReference type="Pfam" id="PF14833">
    <property type="entry name" value="NAD_binding_11"/>
    <property type="match status" value="1"/>
</dbReference>
<evidence type="ECO:0000256" key="6">
    <source>
        <dbReference type="ARBA" id="ARBA00023027"/>
    </source>
</evidence>
<dbReference type="Gene3D" id="3.40.50.720">
    <property type="entry name" value="NAD(P)-binding Rossmann-like Domain"/>
    <property type="match status" value="1"/>
</dbReference>
<dbReference type="OrthoDB" id="438525at2759"/>
<dbReference type="VEuPathDB" id="ToxoDB:NCLIV_034890"/>
<dbReference type="GO" id="GO:0051287">
    <property type="term" value="F:NAD binding"/>
    <property type="evidence" value="ECO:0007669"/>
    <property type="project" value="InterPro"/>
</dbReference>
<comment type="pathway">
    <text evidence="1">Amino-acid degradation; L-valine degradation.</text>
</comment>
<dbReference type="EMBL" id="LN714483">
    <property type="protein sequence ID" value="CEL67698.1"/>
    <property type="molecule type" value="Genomic_DNA"/>
</dbReference>
<dbReference type="InterPro" id="IPR006115">
    <property type="entry name" value="6PGDH_NADP-bd"/>
</dbReference>
<dbReference type="GeneID" id="13443198"/>
<evidence type="ECO:0000256" key="8">
    <source>
        <dbReference type="SAM" id="MobiDB-lite"/>
    </source>
</evidence>
<dbReference type="AlphaFoldDB" id="F0VIZ7"/>
<dbReference type="OMA" id="RCWSAEQ"/>
<dbReference type="EMBL" id="FR823390">
    <property type="protein sequence ID" value="CBZ53708.1"/>
    <property type="molecule type" value="Genomic_DNA"/>
</dbReference>
<keyword evidence="5" id="KW-0560">Oxidoreductase</keyword>
<dbReference type="eggNOG" id="KOG0409">
    <property type="taxonomic scope" value="Eukaryota"/>
</dbReference>
<dbReference type="InterPro" id="IPR036291">
    <property type="entry name" value="NAD(P)-bd_dom_sf"/>
</dbReference>
<dbReference type="FunFam" id="1.10.1040.10:FF:000006">
    <property type="entry name" value="3-hydroxyisobutyrate dehydrogenase"/>
    <property type="match status" value="1"/>
</dbReference>
<feature type="region of interest" description="Disordered" evidence="8">
    <location>
        <begin position="105"/>
        <end position="125"/>
    </location>
</feature>
<dbReference type="Pfam" id="PF03446">
    <property type="entry name" value="NAD_binding_2"/>
    <property type="match status" value="1"/>
</dbReference>
<reference evidence="11" key="1">
    <citation type="submission" date="2011-02" db="EMBL/GenBank/DDBJ databases">
        <authorList>
            <person name="Aslett M."/>
        </authorList>
    </citation>
    <scope>NUCLEOTIDE SEQUENCE</scope>
    <source>
        <strain evidence="11">Liverpool</strain>
    </source>
</reference>
<evidence type="ECO:0000259" key="9">
    <source>
        <dbReference type="Pfam" id="PF03446"/>
    </source>
</evidence>
<dbReference type="Gene3D" id="1.10.1040.10">
    <property type="entry name" value="N-(1-d-carboxylethyl)-l-norvaline Dehydrogenase, domain 2"/>
    <property type="match status" value="1"/>
</dbReference>
<keyword evidence="13" id="KW-1185">Reference proteome</keyword>
<evidence type="ECO:0000313" key="11">
    <source>
        <dbReference type="EMBL" id="CBZ53708.1"/>
    </source>
</evidence>
<dbReference type="InterPro" id="IPR029154">
    <property type="entry name" value="HIBADH-like_NADP-bd"/>
</dbReference>
<protein>
    <recommendedName>
        <fullName evidence="3">3-hydroxyisobutyrate dehydrogenase</fullName>
        <ecNumber evidence="3">1.1.1.31</ecNumber>
    </recommendedName>
</protein>
<proteinExistence type="inferred from homology"/>
<feature type="domain" description="6-phosphogluconate dehydrogenase NADP-binding" evidence="9">
    <location>
        <begin position="132"/>
        <end position="248"/>
    </location>
</feature>
<dbReference type="InterPro" id="IPR008927">
    <property type="entry name" value="6-PGluconate_DH-like_C_sf"/>
</dbReference>